<keyword evidence="1" id="KW-1133">Transmembrane helix</keyword>
<feature type="transmembrane region" description="Helical" evidence="1">
    <location>
        <begin position="119"/>
        <end position="139"/>
    </location>
</feature>
<dbReference type="Proteomes" id="UP000824074">
    <property type="component" value="Unassembled WGS sequence"/>
</dbReference>
<dbReference type="Pfam" id="PF09997">
    <property type="entry name" value="DUF2238"/>
    <property type="match status" value="1"/>
</dbReference>
<gene>
    <name evidence="2" type="ORF">IAB68_00505</name>
</gene>
<evidence type="ECO:0000313" key="3">
    <source>
        <dbReference type="Proteomes" id="UP000824074"/>
    </source>
</evidence>
<reference evidence="2" key="2">
    <citation type="journal article" date="2021" name="PeerJ">
        <title>Extensive microbial diversity within the chicken gut microbiome revealed by metagenomics and culture.</title>
        <authorList>
            <person name="Gilroy R."/>
            <person name="Ravi A."/>
            <person name="Getino M."/>
            <person name="Pursley I."/>
            <person name="Horton D.L."/>
            <person name="Alikhan N.F."/>
            <person name="Baker D."/>
            <person name="Gharbi K."/>
            <person name="Hall N."/>
            <person name="Watson M."/>
            <person name="Adriaenssens E.M."/>
            <person name="Foster-Nyarko E."/>
            <person name="Jarju S."/>
            <person name="Secka A."/>
            <person name="Antonio M."/>
            <person name="Oren A."/>
            <person name="Chaudhuri R.R."/>
            <person name="La Ragione R."/>
            <person name="Hildebrand F."/>
            <person name="Pallen M.J."/>
        </authorList>
    </citation>
    <scope>NUCLEOTIDE SEQUENCE</scope>
    <source>
        <strain evidence="2">CHK193-30670</strain>
    </source>
</reference>
<evidence type="ECO:0008006" key="4">
    <source>
        <dbReference type="Google" id="ProtNLM"/>
    </source>
</evidence>
<keyword evidence="1" id="KW-0472">Membrane</keyword>
<dbReference type="EMBL" id="DVMT01000007">
    <property type="protein sequence ID" value="HIU39770.1"/>
    <property type="molecule type" value="Genomic_DNA"/>
</dbReference>
<name>A0A9D1ILE3_9FIRM</name>
<reference evidence="2" key="1">
    <citation type="submission" date="2020-10" db="EMBL/GenBank/DDBJ databases">
        <authorList>
            <person name="Gilroy R."/>
        </authorList>
    </citation>
    <scope>NUCLEOTIDE SEQUENCE</scope>
    <source>
        <strain evidence="2">CHK193-30670</strain>
    </source>
</reference>
<keyword evidence="1" id="KW-0812">Transmembrane</keyword>
<evidence type="ECO:0000256" key="1">
    <source>
        <dbReference type="SAM" id="Phobius"/>
    </source>
</evidence>
<proteinExistence type="predicted"/>
<feature type="transmembrane region" description="Helical" evidence="1">
    <location>
        <begin position="166"/>
        <end position="182"/>
    </location>
</feature>
<organism evidence="2 3">
    <name type="scientific">Candidatus Aphodocola excrementigallinarum</name>
    <dbReference type="NCBI Taxonomy" id="2840670"/>
    <lineage>
        <taxon>Bacteria</taxon>
        <taxon>Bacillati</taxon>
        <taxon>Bacillota</taxon>
        <taxon>Bacilli</taxon>
        <taxon>Candidatus Aphodocola</taxon>
    </lineage>
</organism>
<dbReference type="AlphaFoldDB" id="A0A9D1ILE3"/>
<feature type="transmembrane region" description="Helical" evidence="1">
    <location>
        <begin position="59"/>
        <end position="78"/>
    </location>
</feature>
<feature type="transmembrane region" description="Helical" evidence="1">
    <location>
        <begin position="7"/>
        <end position="26"/>
    </location>
</feature>
<sequence length="197" mass="22786">MKKLNNVLIFLCSLASICIFVKDLNIGATDRFLGDLSMVFVLLIPKIVRWLFKIKITDAIEFVYVIFMILAQFIGSVVNLYNHTWWYDLFTHFLSGVLTTVLALVIMNWMKVYDDKNKWFNFIFMISFTLMIASFWEFMEFGSDLIMKTDVQHALDTGVADTMQDMLIAFLGSIIVAVKYVFENKKGLIKKIVSALK</sequence>
<feature type="transmembrane region" description="Helical" evidence="1">
    <location>
        <begin position="32"/>
        <end position="52"/>
    </location>
</feature>
<protein>
    <recommendedName>
        <fullName evidence="4">DUF2238 domain-containing protein</fullName>
    </recommendedName>
</protein>
<feature type="transmembrane region" description="Helical" evidence="1">
    <location>
        <begin position="84"/>
        <end position="107"/>
    </location>
</feature>
<accession>A0A9D1ILE3</accession>
<comment type="caution">
    <text evidence="2">The sequence shown here is derived from an EMBL/GenBank/DDBJ whole genome shotgun (WGS) entry which is preliminary data.</text>
</comment>
<dbReference type="InterPro" id="IPR014509">
    <property type="entry name" value="YjdF-like"/>
</dbReference>
<evidence type="ECO:0000313" key="2">
    <source>
        <dbReference type="EMBL" id="HIU39770.1"/>
    </source>
</evidence>